<dbReference type="NCBIfam" id="NF009589">
    <property type="entry name" value="PRK13030.1"/>
    <property type="match status" value="1"/>
</dbReference>
<evidence type="ECO:0000259" key="4">
    <source>
        <dbReference type="Pfam" id="PF02775"/>
    </source>
</evidence>
<evidence type="ECO:0000313" key="6">
    <source>
        <dbReference type="EMBL" id="CAA9491181.1"/>
    </source>
</evidence>
<feature type="domain" description="DUF6537" evidence="5">
    <location>
        <begin position="570"/>
        <end position="765"/>
    </location>
</feature>
<dbReference type="InterPro" id="IPR002869">
    <property type="entry name" value="Pyrv_flavodox_OxRed_cen"/>
</dbReference>
<evidence type="ECO:0000259" key="5">
    <source>
        <dbReference type="Pfam" id="PF20169"/>
    </source>
</evidence>
<protein>
    <submittedName>
        <fullName evidence="6">Indolepyruvate ferredoxin oxidoreductase, alpha and beta subunits</fullName>
    </submittedName>
</protein>
<dbReference type="InterPro" id="IPR011766">
    <property type="entry name" value="TPP_enzyme_TPP-bd"/>
</dbReference>
<name>A0A6J4SFQ7_9ACTN</name>
<feature type="region of interest" description="Disordered" evidence="2">
    <location>
        <begin position="774"/>
        <end position="794"/>
    </location>
</feature>
<dbReference type="SUPFAM" id="SSF52518">
    <property type="entry name" value="Thiamin diphosphate-binding fold (THDP-binding)"/>
    <property type="match status" value="1"/>
</dbReference>
<evidence type="ECO:0000256" key="1">
    <source>
        <dbReference type="ARBA" id="ARBA00023002"/>
    </source>
</evidence>
<evidence type="ECO:0000256" key="2">
    <source>
        <dbReference type="SAM" id="MobiDB-lite"/>
    </source>
</evidence>
<dbReference type="GO" id="GO:0000287">
    <property type="term" value="F:magnesium ion binding"/>
    <property type="evidence" value="ECO:0007669"/>
    <property type="project" value="UniProtKB-ARBA"/>
</dbReference>
<dbReference type="AlphaFoldDB" id="A0A6J4SFQ7"/>
<dbReference type="PANTHER" id="PTHR48084:SF3">
    <property type="entry name" value="SUBUNIT OF PYRUVATE:FLAVODOXIN OXIDOREDUCTASE"/>
    <property type="match status" value="1"/>
</dbReference>
<dbReference type="Gene3D" id="3.40.920.10">
    <property type="entry name" value="Pyruvate-ferredoxin oxidoreductase, PFOR, domain III"/>
    <property type="match status" value="1"/>
</dbReference>
<sequence>RAVASRLRAKGIVLESVTARVRELEQAQRAKLVPLPVVRTPFFCSGCPHNSSTVAHDDALVGAGIGCHTMVLLNPEGKGQITGMTQMGGEGAQWIGMAPFTERPHFVQNLGDGTFHHSGSLAVRASVAAGSNITYKLFANGTVAMTGAQDIEGGMSVPELTRWLELEGVARVVVTTEDLGRYAGVELSGIASLRPREDLLDVQAELAQVPGVTVLIHDQACAAETRRLRKRGKVPQAPERAWINEKVCEGCGDCGRKSSCLSVLPVETEFGRKTQIHQASCNVDLSCLQGDCPSFLTVVPATGKDGAPKRTVPAAPAGLPEPALIVPDDEVVVRMIGIGGTGVVTVSQILSMAAHLEGRHAAGLDQTGLSQKGGPVVSDLRLSRDPIPGTGKASAGRVDLYLGLDLLGAANPKNLQTADPSRTVAVVSTSAVPTGKMVVDPGVSFPALDSALDAITGQTRREHAVFLDAQALSERLFGDHMPANMVAVGAAFQRGTLPISAASMEEAIRLNGAAVEKNLAAFAWGRACVAAPDAVAALEPAPAPEPAPDPADRELVASTGAAPGSALEGLLLRRVPELVAYQDRRLARRYAATVRDVLAAERAAVGEAAGTPVAEAVATNLFKLLAYKDEYEVARLHLDGVERAKLDAEFGPGAKVYFRLHPPVLRALGMQRKLKLGTWFVPAFRLLRALRRLRGTPVDPFGRAEVRRVERELPGEYEAMLRGALEELTPATHAAVAELAGLPDLVRGYEDIKLAGVAQFRERAAQVRARVAAGGEAPAGTERRPFELPFTTVG</sequence>
<proteinExistence type="predicted"/>
<dbReference type="InterPro" id="IPR046667">
    <property type="entry name" value="DUF6537"/>
</dbReference>
<dbReference type="PANTHER" id="PTHR48084">
    <property type="entry name" value="2-OXOGLUTARATE OXIDOREDUCTASE SUBUNIT KORB-RELATED"/>
    <property type="match status" value="1"/>
</dbReference>
<dbReference type="GO" id="GO:0030976">
    <property type="term" value="F:thiamine pyrophosphate binding"/>
    <property type="evidence" value="ECO:0007669"/>
    <property type="project" value="InterPro"/>
</dbReference>
<accession>A0A6J4SFQ7</accession>
<evidence type="ECO:0000259" key="3">
    <source>
        <dbReference type="Pfam" id="PF01558"/>
    </source>
</evidence>
<feature type="domain" description="Thiamine pyrophosphate enzyme TPP-binding" evidence="4">
    <location>
        <begin position="64"/>
        <end position="152"/>
    </location>
</feature>
<dbReference type="Pfam" id="PF01558">
    <property type="entry name" value="POR"/>
    <property type="match status" value="1"/>
</dbReference>
<dbReference type="GO" id="GO:0045333">
    <property type="term" value="P:cellular respiration"/>
    <property type="evidence" value="ECO:0007669"/>
    <property type="project" value="UniProtKB-ARBA"/>
</dbReference>
<dbReference type="InterPro" id="IPR029061">
    <property type="entry name" value="THDP-binding"/>
</dbReference>
<dbReference type="InterPro" id="IPR051457">
    <property type="entry name" value="2-oxoacid:Fd_oxidoreductase"/>
</dbReference>
<organism evidence="6">
    <name type="scientific">uncultured Solirubrobacteraceae bacterium</name>
    <dbReference type="NCBI Taxonomy" id="1162706"/>
    <lineage>
        <taxon>Bacteria</taxon>
        <taxon>Bacillati</taxon>
        <taxon>Actinomycetota</taxon>
        <taxon>Thermoleophilia</taxon>
        <taxon>Solirubrobacterales</taxon>
        <taxon>Solirubrobacteraceae</taxon>
        <taxon>environmental samples</taxon>
    </lineage>
</organism>
<keyword evidence="1" id="KW-0560">Oxidoreductase</keyword>
<dbReference type="Pfam" id="PF02775">
    <property type="entry name" value="TPP_enzyme_C"/>
    <property type="match status" value="1"/>
</dbReference>
<dbReference type="EMBL" id="CADCVO010000273">
    <property type="protein sequence ID" value="CAA9491181.1"/>
    <property type="molecule type" value="Genomic_DNA"/>
</dbReference>
<dbReference type="GO" id="GO:0016625">
    <property type="term" value="F:oxidoreductase activity, acting on the aldehyde or oxo group of donors, iron-sulfur protein as acceptor"/>
    <property type="evidence" value="ECO:0007669"/>
    <property type="project" value="UniProtKB-ARBA"/>
</dbReference>
<gene>
    <name evidence="6" type="ORF">AVDCRST_MAG13-1762</name>
</gene>
<dbReference type="Pfam" id="PF20169">
    <property type="entry name" value="DUF6537"/>
    <property type="match status" value="1"/>
</dbReference>
<keyword evidence="6" id="KW-0670">Pyruvate</keyword>
<dbReference type="SUPFAM" id="SSF53323">
    <property type="entry name" value="Pyruvate-ferredoxin oxidoreductase, PFOR, domain III"/>
    <property type="match status" value="1"/>
</dbReference>
<feature type="domain" description="Pyruvate/ketoisovalerate oxidoreductase catalytic" evidence="3">
    <location>
        <begin position="339"/>
        <end position="526"/>
    </location>
</feature>
<feature type="non-terminal residue" evidence="6">
    <location>
        <position position="1"/>
    </location>
</feature>
<dbReference type="InterPro" id="IPR019752">
    <property type="entry name" value="Pyrv/ketoisovalerate_OxRed_cat"/>
</dbReference>
<reference evidence="6" key="1">
    <citation type="submission" date="2020-02" db="EMBL/GenBank/DDBJ databases">
        <authorList>
            <person name="Meier V. D."/>
        </authorList>
    </citation>
    <scope>NUCLEOTIDE SEQUENCE</scope>
    <source>
        <strain evidence="6">AVDCRST_MAG13</strain>
    </source>
</reference>